<dbReference type="EMBL" id="CP002629">
    <property type="protein sequence ID" value="AEB09483.1"/>
    <property type="molecule type" value="Genomic_DNA"/>
</dbReference>
<dbReference type="KEGG" id="dao:Desac_1634"/>
<reference evidence="3 4" key="1">
    <citation type="journal article" date="2011" name="Stand. Genomic Sci.">
        <title>Complete genome sequence of the acetate-degrading sulfate reducer Desulfobacca acetoxidans type strain (ASRB2).</title>
        <authorList>
            <person name="Goker M."/>
            <person name="Teshima H."/>
            <person name="Lapidus A."/>
            <person name="Nolan M."/>
            <person name="Lucas S."/>
            <person name="Hammon N."/>
            <person name="Deshpande S."/>
            <person name="Cheng J.F."/>
            <person name="Tapia R."/>
            <person name="Han C."/>
            <person name="Goodwin L."/>
            <person name="Pitluck S."/>
            <person name="Huntemann M."/>
            <person name="Liolios K."/>
            <person name="Ivanova N."/>
            <person name="Pagani I."/>
            <person name="Mavromatis K."/>
            <person name="Ovchinikova G."/>
            <person name="Pati A."/>
            <person name="Chen A."/>
            <person name="Palaniappan K."/>
            <person name="Land M."/>
            <person name="Hauser L."/>
            <person name="Brambilla E.M."/>
            <person name="Rohde M."/>
            <person name="Spring S."/>
            <person name="Detter J.C."/>
            <person name="Woyke T."/>
            <person name="Bristow J."/>
            <person name="Eisen J.A."/>
            <person name="Markowitz V."/>
            <person name="Hugenholtz P."/>
            <person name="Kyrpides N.C."/>
            <person name="Klenk H.P."/>
        </authorList>
    </citation>
    <scope>NUCLEOTIDE SEQUENCE [LARGE SCALE GENOMIC DNA]</scope>
    <source>
        <strain evidence="4">ATCC 700848 / DSM 11109 / ASRB2</strain>
    </source>
</reference>
<dbReference type="OrthoDB" id="5431433at2"/>
<dbReference type="PANTHER" id="PTHR46268:SF6">
    <property type="entry name" value="UNIVERSAL STRESS PROTEIN UP12"/>
    <property type="match status" value="1"/>
</dbReference>
<dbReference type="HOGENOM" id="CLU_989461_0_0_7"/>
<comment type="similarity">
    <text evidence="1">Belongs to the universal stress protein A family.</text>
</comment>
<dbReference type="InterPro" id="IPR006016">
    <property type="entry name" value="UspA"/>
</dbReference>
<feature type="domain" description="UspA" evidence="2">
    <location>
        <begin position="220"/>
        <end position="278"/>
    </location>
</feature>
<dbReference type="InterPro" id="IPR006015">
    <property type="entry name" value="Universal_stress_UspA"/>
</dbReference>
<keyword evidence="4" id="KW-1185">Reference proteome</keyword>
<evidence type="ECO:0000313" key="4">
    <source>
        <dbReference type="Proteomes" id="UP000000483"/>
    </source>
</evidence>
<dbReference type="Pfam" id="PF00582">
    <property type="entry name" value="Usp"/>
    <property type="match status" value="2"/>
</dbReference>
<evidence type="ECO:0000313" key="3">
    <source>
        <dbReference type="EMBL" id="AEB09483.1"/>
    </source>
</evidence>
<sequence length="281" mass="30223">MFKNILVFLDGGEESQRGLSAATSLVQQTGGRIRGLFVKKLEIAEIALMPPGHDLGAGSPVVIDPELLASMEAEQEAAARRLAELFATVAGPLASGLEVVRGDVVEELVQASHTADLVVMGRNRLASGNRTDWLSEITRSVLKRSWAPVLLPGSDPEQMLAGPFLLAYDASPAANRTLRQLTRLATLNQAPLTVLSVGPPETTTAFLEEARSYVCPYNLNVSFEPREGKPREVIQSVAGERRFSLIGLGAHGHSKLKDVVLGTTAEKMLLHLPQAFLICAR</sequence>
<dbReference type="CDD" id="cd00293">
    <property type="entry name" value="USP-like"/>
    <property type="match status" value="2"/>
</dbReference>
<dbReference type="RefSeq" id="WP_013706593.1">
    <property type="nucleotide sequence ID" value="NC_015388.1"/>
</dbReference>
<protein>
    <submittedName>
        <fullName evidence="3">UspA domain-containing protein</fullName>
    </submittedName>
</protein>
<organism evidence="3 4">
    <name type="scientific">Desulfobacca acetoxidans (strain ATCC 700848 / DSM 11109 / ASRB2)</name>
    <dbReference type="NCBI Taxonomy" id="880072"/>
    <lineage>
        <taxon>Bacteria</taxon>
        <taxon>Pseudomonadati</taxon>
        <taxon>Thermodesulfobacteriota</taxon>
        <taxon>Desulfobaccia</taxon>
        <taxon>Desulfobaccales</taxon>
        <taxon>Desulfobaccaceae</taxon>
        <taxon>Desulfobacca</taxon>
    </lineage>
</organism>
<gene>
    <name evidence="3" type="ordered locus">Desac_1634</name>
</gene>
<dbReference type="PANTHER" id="PTHR46268">
    <property type="entry name" value="STRESS RESPONSE PROTEIN NHAX"/>
    <property type="match status" value="1"/>
</dbReference>
<dbReference type="Gene3D" id="3.40.50.12370">
    <property type="match status" value="1"/>
</dbReference>
<dbReference type="eggNOG" id="COG0589">
    <property type="taxonomic scope" value="Bacteria"/>
</dbReference>
<dbReference type="SUPFAM" id="SSF52402">
    <property type="entry name" value="Adenine nucleotide alpha hydrolases-like"/>
    <property type="match status" value="2"/>
</dbReference>
<evidence type="ECO:0000256" key="1">
    <source>
        <dbReference type="ARBA" id="ARBA00008791"/>
    </source>
</evidence>
<reference evidence="4" key="2">
    <citation type="submission" date="2011-03" db="EMBL/GenBank/DDBJ databases">
        <title>The complete genome of Desulfobacca acetoxidans DSM 11109.</title>
        <authorList>
            <consortium name="US DOE Joint Genome Institute (JGI-PGF)"/>
            <person name="Lucas S."/>
            <person name="Copeland A."/>
            <person name="Lapidus A."/>
            <person name="Bruce D."/>
            <person name="Goodwin L."/>
            <person name="Pitluck S."/>
            <person name="Peters L."/>
            <person name="Kyrpides N."/>
            <person name="Mavromatis K."/>
            <person name="Ivanova N."/>
            <person name="Ovchinnikova G."/>
            <person name="Teshima H."/>
            <person name="Detter J.C."/>
            <person name="Han C."/>
            <person name="Land M."/>
            <person name="Hauser L."/>
            <person name="Markowitz V."/>
            <person name="Cheng J.-F."/>
            <person name="Hugenholtz P."/>
            <person name="Woyke T."/>
            <person name="Wu D."/>
            <person name="Spring S."/>
            <person name="Schueler E."/>
            <person name="Brambilla E."/>
            <person name="Klenk H.-P."/>
            <person name="Eisen J.A."/>
        </authorList>
    </citation>
    <scope>NUCLEOTIDE SEQUENCE [LARGE SCALE GENOMIC DNA]</scope>
    <source>
        <strain evidence="4">ATCC 700848 / DSM 11109 / ASRB2</strain>
    </source>
</reference>
<dbReference type="Proteomes" id="UP000000483">
    <property type="component" value="Chromosome"/>
</dbReference>
<feature type="domain" description="UspA" evidence="2">
    <location>
        <begin position="1"/>
        <end position="151"/>
    </location>
</feature>
<proteinExistence type="inferred from homology"/>
<accession>F2NJH1</accession>
<name>F2NJH1_DESAR</name>
<evidence type="ECO:0000259" key="2">
    <source>
        <dbReference type="Pfam" id="PF00582"/>
    </source>
</evidence>
<dbReference type="PRINTS" id="PR01438">
    <property type="entry name" value="UNVRSLSTRESS"/>
</dbReference>
<dbReference type="AlphaFoldDB" id="F2NJH1"/>